<dbReference type="PANTHER" id="PTHR43300:SF4">
    <property type="entry name" value="ACYL-[ACYL-CARRIER-PROTEIN]--UDP-N-ACETYLGLUCOSAMINE O-ACYLTRANSFERASE"/>
    <property type="match status" value="1"/>
</dbReference>
<evidence type="ECO:0000313" key="1">
    <source>
        <dbReference type="EMBL" id="NUU27129.1"/>
    </source>
</evidence>
<evidence type="ECO:0000313" key="2">
    <source>
        <dbReference type="Proteomes" id="UP000539146"/>
    </source>
</evidence>
<dbReference type="InterPro" id="IPR050179">
    <property type="entry name" value="Trans_hexapeptide_repeat"/>
</dbReference>
<dbReference type="InterPro" id="IPR011004">
    <property type="entry name" value="Trimer_LpxA-like_sf"/>
</dbReference>
<dbReference type="AlphaFoldDB" id="A0A850DR75"/>
<proteinExistence type="predicted"/>
<organism evidence="1 2">
    <name type="scientific">Curtobacterium citreum</name>
    <dbReference type="NCBI Taxonomy" id="2036"/>
    <lineage>
        <taxon>Bacteria</taxon>
        <taxon>Bacillati</taxon>
        <taxon>Actinomycetota</taxon>
        <taxon>Actinomycetes</taxon>
        <taxon>Micrococcales</taxon>
        <taxon>Microbacteriaceae</taxon>
        <taxon>Curtobacterium</taxon>
    </lineage>
</organism>
<dbReference type="InterPro" id="IPR001451">
    <property type="entry name" value="Hexapep"/>
</dbReference>
<dbReference type="Proteomes" id="UP000539146">
    <property type="component" value="Unassembled WGS sequence"/>
</dbReference>
<sequence length="209" mass="21067">MPEGSDLTAASAPPFVARGAVVASSAQLGSGTRVWDDTHVEPDVTIGAETVVGRGVTLARGVRVGSRCKIQNGALLYEPAAIGDGVFVGPGVVFTNDRTPRAVRPDGSVQTVDDWESVGVTVGDGASIGAGAVCVAPASIGAWSMIAAGAVVTSDVPDFALVVGVPARRIGWVGRAGRRLVPDSSGLLTCPVTGAEHRLDGDVLQEVSA</sequence>
<dbReference type="Pfam" id="PF14602">
    <property type="entry name" value="Hexapep_2"/>
    <property type="match status" value="1"/>
</dbReference>
<dbReference type="Pfam" id="PF00132">
    <property type="entry name" value="Hexapep"/>
    <property type="match status" value="2"/>
</dbReference>
<dbReference type="PANTHER" id="PTHR43300">
    <property type="entry name" value="ACETYLTRANSFERASE"/>
    <property type="match status" value="1"/>
</dbReference>
<dbReference type="GO" id="GO:0016740">
    <property type="term" value="F:transferase activity"/>
    <property type="evidence" value="ECO:0007669"/>
    <property type="project" value="UniProtKB-KW"/>
</dbReference>
<dbReference type="EMBL" id="JABMCG010000076">
    <property type="protein sequence ID" value="NUU27129.1"/>
    <property type="molecule type" value="Genomic_DNA"/>
</dbReference>
<protein>
    <submittedName>
        <fullName evidence="1">N-acetyltransferase</fullName>
    </submittedName>
</protein>
<comment type="caution">
    <text evidence="1">The sequence shown here is derived from an EMBL/GenBank/DDBJ whole genome shotgun (WGS) entry which is preliminary data.</text>
</comment>
<dbReference type="SUPFAM" id="SSF51161">
    <property type="entry name" value="Trimeric LpxA-like enzymes"/>
    <property type="match status" value="1"/>
</dbReference>
<reference evidence="1 2" key="1">
    <citation type="submission" date="2020-05" db="EMBL/GenBank/DDBJ databases">
        <title>Genome Sequencing of Type Strains.</title>
        <authorList>
            <person name="Lemaire J.F."/>
            <person name="Inderbitzin P."/>
            <person name="Gregorio O.A."/>
            <person name="Collins S.B."/>
            <person name="Wespe N."/>
            <person name="Knight-Connoni V."/>
        </authorList>
    </citation>
    <scope>NUCLEOTIDE SEQUENCE [LARGE SCALE GENOMIC DNA]</scope>
    <source>
        <strain evidence="1 2">DSM 20512</strain>
    </source>
</reference>
<dbReference type="CDD" id="cd03358">
    <property type="entry name" value="LbH_WxcM_N_like"/>
    <property type="match status" value="1"/>
</dbReference>
<gene>
    <name evidence="1" type="ORF">HP467_03225</name>
</gene>
<keyword evidence="1" id="KW-0808">Transferase</keyword>
<name>A0A850DR75_9MICO</name>
<dbReference type="RefSeq" id="WP_058740801.1">
    <property type="nucleotide sequence ID" value="NZ_BAAAWP010000001.1"/>
</dbReference>
<accession>A0A850DR75</accession>
<dbReference type="Gene3D" id="2.160.10.10">
    <property type="entry name" value="Hexapeptide repeat proteins"/>
    <property type="match status" value="1"/>
</dbReference>